<evidence type="ECO:0000256" key="4">
    <source>
        <dbReference type="SAM" id="Coils"/>
    </source>
</evidence>
<dbReference type="GO" id="GO:0005930">
    <property type="term" value="C:axoneme"/>
    <property type="evidence" value="ECO:0007669"/>
    <property type="project" value="UniProtKB-SubCell"/>
</dbReference>
<keyword evidence="3" id="KW-0969">Cilium</keyword>
<protein>
    <recommendedName>
        <fullName evidence="3">Tektin</fullName>
    </recommendedName>
</protein>
<reference evidence="6" key="1">
    <citation type="submission" date="2020-11" db="EMBL/GenBank/DDBJ databases">
        <authorList>
            <person name="Tran Van P."/>
        </authorList>
    </citation>
    <scope>NUCLEOTIDE SEQUENCE</scope>
</reference>
<dbReference type="Proteomes" id="UP000677054">
    <property type="component" value="Unassembled WGS sequence"/>
</dbReference>
<accession>A0A7R9A5Q3</accession>
<keyword evidence="7" id="KW-1185">Reference proteome</keyword>
<comment type="subcellular location">
    <subcellularLocation>
        <location evidence="3">Cytoplasm</location>
        <location evidence="3">Cytoskeleton</location>
        <location evidence="3">Cilium axoneme</location>
    </subcellularLocation>
</comment>
<keyword evidence="4" id="KW-0175">Coiled coil</keyword>
<feature type="compositionally biased region" description="Basic and acidic residues" evidence="5">
    <location>
        <begin position="226"/>
        <end position="244"/>
    </location>
</feature>
<dbReference type="InterPro" id="IPR048256">
    <property type="entry name" value="Tektin-like"/>
</dbReference>
<dbReference type="GO" id="GO:0060294">
    <property type="term" value="P:cilium movement involved in cell motility"/>
    <property type="evidence" value="ECO:0007669"/>
    <property type="project" value="UniProtKB-UniRule"/>
</dbReference>
<dbReference type="GO" id="GO:0060271">
    <property type="term" value="P:cilium assembly"/>
    <property type="evidence" value="ECO:0007669"/>
    <property type="project" value="UniProtKB-UniRule"/>
</dbReference>
<evidence type="ECO:0000313" key="6">
    <source>
        <dbReference type="EMBL" id="CAD7244347.1"/>
    </source>
</evidence>
<dbReference type="PANTHER" id="PTHR19960">
    <property type="entry name" value="TEKTIN"/>
    <property type="match status" value="1"/>
</dbReference>
<dbReference type="GO" id="GO:0015630">
    <property type="term" value="C:microtubule cytoskeleton"/>
    <property type="evidence" value="ECO:0007669"/>
    <property type="project" value="UniProtKB-UniRule"/>
</dbReference>
<keyword evidence="2" id="KW-0963">Cytoplasm</keyword>
<feature type="region of interest" description="Disordered" evidence="5">
    <location>
        <begin position="471"/>
        <end position="491"/>
    </location>
</feature>
<evidence type="ECO:0000256" key="5">
    <source>
        <dbReference type="SAM" id="MobiDB-lite"/>
    </source>
</evidence>
<name>A0A7R9A5Q3_9CRUS</name>
<gene>
    <name evidence="6" type="ORF">DSTB1V02_LOCUS4244</name>
</gene>
<dbReference type="InterPro" id="IPR000435">
    <property type="entry name" value="Tektins"/>
</dbReference>
<evidence type="ECO:0000256" key="3">
    <source>
        <dbReference type="RuleBase" id="RU367040"/>
    </source>
</evidence>
<feature type="coiled-coil region" evidence="4">
    <location>
        <begin position="67"/>
        <end position="101"/>
    </location>
</feature>
<dbReference type="EMBL" id="LR900134">
    <property type="protein sequence ID" value="CAD7244347.1"/>
    <property type="molecule type" value="Genomic_DNA"/>
</dbReference>
<organism evidence="6">
    <name type="scientific">Darwinula stevensoni</name>
    <dbReference type="NCBI Taxonomy" id="69355"/>
    <lineage>
        <taxon>Eukaryota</taxon>
        <taxon>Metazoa</taxon>
        <taxon>Ecdysozoa</taxon>
        <taxon>Arthropoda</taxon>
        <taxon>Crustacea</taxon>
        <taxon>Oligostraca</taxon>
        <taxon>Ostracoda</taxon>
        <taxon>Podocopa</taxon>
        <taxon>Podocopida</taxon>
        <taxon>Darwinulocopina</taxon>
        <taxon>Darwinuloidea</taxon>
        <taxon>Darwinulidae</taxon>
        <taxon>Darwinula</taxon>
    </lineage>
</organism>
<evidence type="ECO:0000256" key="1">
    <source>
        <dbReference type="ARBA" id="ARBA00007209"/>
    </source>
</evidence>
<dbReference type="AlphaFoldDB" id="A0A7R9A5Q3"/>
<dbReference type="GO" id="GO:0005634">
    <property type="term" value="C:nucleus"/>
    <property type="evidence" value="ECO:0007669"/>
    <property type="project" value="TreeGrafter"/>
</dbReference>
<sequence length="491" mass="55921">MAATRKPGYRHSMDDWHQGLRILEATATERREKAVEVRHSAVALRSHSDIRQRWATANSTSRLRDRIQELRKLQLDTSESLKRVEEELTLVEKEKGASESALQSLVVPLETNSQAQVIRDGRRDSDTVNDPVDQCLKLPVFARNVGSTFTRHAFQELDTITSAQKDLAEAVSELFNRQCSLLDAKHSLEFLLWEQAENLRTEEALEAMGEAAPNISEKPHLPFSQEESRRWEEGVKKGQAQGKEEVAKSRDERNKVERLRFNVSIRLRQGREDVDAALRFRIHQQRQAIAALYSQQKKVTDLPLQSSAISSVWKRSVGGISKRFPSVAPRFARSPGEEWISHREAGVALVSPDEREKVGVELIEQELMHVEREERRLEDCSRSMVPKKALVDARMEGRRWSPAALDQSSTSLQRERDLLHSVSHALNDKINALKRSQSSLTETLRSLKQEQALKRESLGLDEMLQSIRTKTFEVGEEEESTGLRHSASSTF</sequence>
<feature type="region of interest" description="Disordered" evidence="5">
    <location>
        <begin position="215"/>
        <end position="244"/>
    </location>
</feature>
<keyword evidence="3" id="KW-0282">Flagellum</keyword>
<dbReference type="PANTHER" id="PTHR19960:SF7">
    <property type="entry name" value="TEKTIN"/>
    <property type="match status" value="1"/>
</dbReference>
<keyword evidence="3" id="KW-0966">Cell projection</keyword>
<dbReference type="Pfam" id="PF03148">
    <property type="entry name" value="Tektin"/>
    <property type="match status" value="1"/>
</dbReference>
<dbReference type="EMBL" id="CAJPEV010000617">
    <property type="protein sequence ID" value="CAG0886964.1"/>
    <property type="molecule type" value="Genomic_DNA"/>
</dbReference>
<proteinExistence type="inferred from homology"/>
<comment type="similarity">
    <text evidence="1 3">Belongs to the tektin family.</text>
</comment>
<evidence type="ECO:0000256" key="2">
    <source>
        <dbReference type="ARBA" id="ARBA00022490"/>
    </source>
</evidence>
<evidence type="ECO:0000313" key="7">
    <source>
        <dbReference type="Proteomes" id="UP000677054"/>
    </source>
</evidence>